<evidence type="ECO:0000256" key="2">
    <source>
        <dbReference type="ARBA" id="ARBA00005879"/>
    </source>
</evidence>
<dbReference type="EMBL" id="ACLA01000022">
    <property type="protein sequence ID" value="EEQ48102.1"/>
    <property type="molecule type" value="Genomic_DNA"/>
</dbReference>
<evidence type="ECO:0000256" key="4">
    <source>
        <dbReference type="ARBA" id="ARBA00022603"/>
    </source>
</evidence>
<dbReference type="Proteomes" id="UP000005309">
    <property type="component" value="Unassembled WGS sequence"/>
</dbReference>
<dbReference type="SUPFAM" id="SSF53790">
    <property type="entry name" value="Tetrapyrrole methylase"/>
    <property type="match status" value="1"/>
</dbReference>
<keyword evidence="3" id="KW-0169">Cobalamin biosynthesis</keyword>
<dbReference type="InterPro" id="IPR035996">
    <property type="entry name" value="4pyrrol_Methylase_sf"/>
</dbReference>
<reference evidence="9 10" key="1">
    <citation type="submission" date="2009-04" db="EMBL/GenBank/DDBJ databases">
        <authorList>
            <person name="Qin X."/>
            <person name="Bachman B."/>
            <person name="Battles P."/>
            <person name="Bell A."/>
            <person name="Bess C."/>
            <person name="Bickham C."/>
            <person name="Chaboub L."/>
            <person name="Chen D."/>
            <person name="Coyle M."/>
            <person name="Deiros D.R."/>
            <person name="Dinh H."/>
            <person name="Forbes L."/>
            <person name="Fowler G."/>
            <person name="Francisco L."/>
            <person name="Fu Q."/>
            <person name="Gubbala S."/>
            <person name="Hale W."/>
            <person name="Han Y."/>
            <person name="Hemphill L."/>
            <person name="Highlander S.K."/>
            <person name="Hirani K."/>
            <person name="Hogues M."/>
            <person name="Jackson L."/>
            <person name="Jakkamsetti A."/>
            <person name="Javaid M."/>
            <person name="Jiang H."/>
            <person name="Korchina V."/>
            <person name="Kovar C."/>
            <person name="Lara F."/>
            <person name="Lee S."/>
            <person name="Mata R."/>
            <person name="Mathew T."/>
            <person name="Moen C."/>
            <person name="Morales K."/>
            <person name="Munidasa M."/>
            <person name="Nazareth L."/>
            <person name="Ngo R."/>
            <person name="Nguyen L."/>
            <person name="Okwuonu G."/>
            <person name="Ongeri F."/>
            <person name="Patil S."/>
            <person name="Petrosino J."/>
            <person name="Pham C."/>
            <person name="Pham P."/>
            <person name="Pu L.-L."/>
            <person name="Puazo M."/>
            <person name="Raj R."/>
            <person name="Reid J."/>
            <person name="Rouhana J."/>
            <person name="Saada N."/>
            <person name="Shang Y."/>
            <person name="Simmons D."/>
            <person name="Thornton R."/>
            <person name="Warren J."/>
            <person name="Weissenberger G."/>
            <person name="Zhang J."/>
            <person name="Zhang L."/>
            <person name="Zhou C."/>
            <person name="Zhu D."/>
            <person name="Muzny D."/>
            <person name="Worley K."/>
            <person name="Gibbs R."/>
        </authorList>
    </citation>
    <scope>NUCLEOTIDE SEQUENCE [LARGE SCALE GENOMIC DNA]</scope>
    <source>
        <strain evidence="9 10">ATCC 43531</strain>
    </source>
</reference>
<dbReference type="HOGENOM" id="CLU_076014_2_1_9"/>
<dbReference type="PANTHER" id="PTHR43467">
    <property type="entry name" value="COBALT-PRECORRIN-2 C(20)-METHYLTRANSFERASE"/>
    <property type="match status" value="1"/>
</dbReference>
<dbReference type="Pfam" id="PF00590">
    <property type="entry name" value="TP_methylase"/>
    <property type="match status" value="1"/>
</dbReference>
<evidence type="ECO:0000256" key="3">
    <source>
        <dbReference type="ARBA" id="ARBA00022573"/>
    </source>
</evidence>
<dbReference type="eggNOG" id="COG2243">
    <property type="taxonomic scope" value="Bacteria"/>
</dbReference>
<feature type="domain" description="Tetrapyrrole methylase" evidence="8">
    <location>
        <begin position="59"/>
        <end position="266"/>
    </location>
</feature>
<evidence type="ECO:0000313" key="9">
    <source>
        <dbReference type="EMBL" id="EEQ48102.1"/>
    </source>
</evidence>
<gene>
    <name evidence="9" type="primary">cobI</name>
    <name evidence="9" type="ORF">HMPREF0908_1648</name>
</gene>
<dbReference type="CDD" id="cd11645">
    <property type="entry name" value="Precorrin_2_C20_MT"/>
    <property type="match status" value="1"/>
</dbReference>
<dbReference type="NCBIfam" id="TIGR01467">
    <property type="entry name" value="cobI_cbiL"/>
    <property type="match status" value="1"/>
</dbReference>
<keyword evidence="4 9" id="KW-0489">Methyltransferase</keyword>
<dbReference type="InterPro" id="IPR000878">
    <property type="entry name" value="4pyrrol_Mease"/>
</dbReference>
<dbReference type="InterPro" id="IPR006364">
    <property type="entry name" value="CobI/CbiL/CobIJ_dom"/>
</dbReference>
<dbReference type="UniPathway" id="UPA00148"/>
<evidence type="ECO:0000256" key="6">
    <source>
        <dbReference type="ARBA" id="ARBA00022691"/>
    </source>
</evidence>
<dbReference type="InterPro" id="IPR014777">
    <property type="entry name" value="4pyrrole_Mease_sub1"/>
</dbReference>
<dbReference type="EC" id="2.1.1.130" evidence="9"/>
<comment type="caution">
    <text evidence="9">The sequence shown here is derived from an EMBL/GenBank/DDBJ whole genome shotgun (WGS) entry which is preliminary data.</text>
</comment>
<evidence type="ECO:0000256" key="1">
    <source>
        <dbReference type="ARBA" id="ARBA00004953"/>
    </source>
</evidence>
<keyword evidence="5 9" id="KW-0808">Transferase</keyword>
<keyword evidence="10" id="KW-1185">Reference proteome</keyword>
<dbReference type="GO" id="GO:0030788">
    <property type="term" value="F:precorrin-2 C20-methyltransferase activity"/>
    <property type="evidence" value="ECO:0007669"/>
    <property type="project" value="UniProtKB-EC"/>
</dbReference>
<evidence type="ECO:0000256" key="7">
    <source>
        <dbReference type="PIRNR" id="PIRNR036427"/>
    </source>
</evidence>
<evidence type="ECO:0000256" key="5">
    <source>
        <dbReference type="ARBA" id="ARBA00022679"/>
    </source>
</evidence>
<name>C4V554_9FIRM</name>
<dbReference type="GO" id="GO:0032259">
    <property type="term" value="P:methylation"/>
    <property type="evidence" value="ECO:0007669"/>
    <property type="project" value="UniProtKB-KW"/>
</dbReference>
<dbReference type="PIRSF" id="PIRSF036427">
    <property type="entry name" value="Precrrn-2_mtase"/>
    <property type="match status" value="1"/>
</dbReference>
<organism evidence="9 10">
    <name type="scientific">Selenomonas flueggei ATCC 43531</name>
    <dbReference type="NCBI Taxonomy" id="638302"/>
    <lineage>
        <taxon>Bacteria</taxon>
        <taxon>Bacillati</taxon>
        <taxon>Bacillota</taxon>
        <taxon>Negativicutes</taxon>
        <taxon>Selenomonadales</taxon>
        <taxon>Selenomonadaceae</taxon>
        <taxon>Selenomonas</taxon>
    </lineage>
</organism>
<dbReference type="InterPro" id="IPR012382">
    <property type="entry name" value="CobI/CbiL"/>
</dbReference>
<comment type="pathway">
    <text evidence="1">Cofactor biosynthesis; adenosylcobalamin biosynthesis.</text>
</comment>
<accession>C4V554</accession>
<dbReference type="Gene3D" id="3.30.950.10">
    <property type="entry name" value="Methyltransferase, Cobalt-precorrin-4 Transmethylase, Domain 2"/>
    <property type="match status" value="1"/>
</dbReference>
<protein>
    <submittedName>
        <fullName evidence="9">Precorrin-2 C(20)-methyltransferase</fullName>
        <ecNumber evidence="9">2.1.1.130</ecNumber>
    </submittedName>
</protein>
<comment type="similarity">
    <text evidence="2 7">Belongs to the precorrin methyltransferase family.</text>
</comment>
<dbReference type="AlphaFoldDB" id="C4V554"/>
<proteinExistence type="inferred from homology"/>
<evidence type="ECO:0000259" key="8">
    <source>
        <dbReference type="Pfam" id="PF00590"/>
    </source>
</evidence>
<evidence type="ECO:0000313" key="10">
    <source>
        <dbReference type="Proteomes" id="UP000005309"/>
    </source>
</evidence>
<keyword evidence="6" id="KW-0949">S-adenosyl-L-methionine</keyword>
<dbReference type="PANTHER" id="PTHR43467:SF2">
    <property type="entry name" value="COBALT-PRECORRIN-2 C(20)-METHYLTRANSFERASE"/>
    <property type="match status" value="1"/>
</dbReference>
<dbReference type="STRING" id="638302.HMPREF0908_1648"/>
<dbReference type="GO" id="GO:0009236">
    <property type="term" value="P:cobalamin biosynthetic process"/>
    <property type="evidence" value="ECO:0007669"/>
    <property type="project" value="UniProtKB-UniRule"/>
</dbReference>
<dbReference type="InterPro" id="IPR014776">
    <property type="entry name" value="4pyrrole_Mease_sub2"/>
</dbReference>
<sequence>MLYIDKIILPLYYGGRIFVFFAHFHRRTDKNKWEKKEKYRPRQKKGAGFYHGRKFMRGTFYGIGVGPGDPELLTVKAIKAIEAADVLIAPKTEKKDGSVALKIARPYLKDGVEIVYQVFPMVKDFAKNPEAWEENKAEILALLNAGKNVAFLTLGDPMFYSTYIYVFRLMEQENVEIITIPGVPAFAAIGSRLNRPIVEGDDILAIIPGTADRADIEKILSAVQSAVVMKVYRNAPEIVDLLAENHMAEDAVLVSRAGLDDEKIIRDIGAQRGEPLNYLSTILARRN</sequence>
<dbReference type="Gene3D" id="3.40.1010.10">
    <property type="entry name" value="Cobalt-precorrin-4 Transmethylase, Domain 1"/>
    <property type="match status" value="1"/>
</dbReference>